<organism evidence="3 4">
    <name type="scientific">Rubripirellula reticaptiva</name>
    <dbReference type="NCBI Taxonomy" id="2528013"/>
    <lineage>
        <taxon>Bacteria</taxon>
        <taxon>Pseudomonadati</taxon>
        <taxon>Planctomycetota</taxon>
        <taxon>Planctomycetia</taxon>
        <taxon>Pirellulales</taxon>
        <taxon>Pirellulaceae</taxon>
        <taxon>Rubripirellula</taxon>
    </lineage>
</organism>
<name>A0A5C6EU69_9BACT</name>
<evidence type="ECO:0000259" key="2">
    <source>
        <dbReference type="Pfam" id="PF13690"/>
    </source>
</evidence>
<keyword evidence="4" id="KW-1185">Reference proteome</keyword>
<dbReference type="CDD" id="cd17906">
    <property type="entry name" value="CheX"/>
    <property type="match status" value="1"/>
</dbReference>
<comment type="caution">
    <text evidence="3">The sequence shown here is derived from an EMBL/GenBank/DDBJ whole genome shotgun (WGS) entry which is preliminary data.</text>
</comment>
<dbReference type="EMBL" id="SJPX01000003">
    <property type="protein sequence ID" value="TWU51934.1"/>
    <property type="molecule type" value="Genomic_DNA"/>
</dbReference>
<dbReference type="InterPro" id="IPR028976">
    <property type="entry name" value="CheC-like_sf"/>
</dbReference>
<protein>
    <recommendedName>
        <fullName evidence="2">Chemotaxis phosphatase CheX-like domain-containing protein</fullName>
    </recommendedName>
</protein>
<dbReference type="SUPFAM" id="SSF103039">
    <property type="entry name" value="CheC-like"/>
    <property type="match status" value="1"/>
</dbReference>
<evidence type="ECO:0000313" key="4">
    <source>
        <dbReference type="Proteomes" id="UP000317977"/>
    </source>
</evidence>
<dbReference type="PANTHER" id="PTHR39452:SF1">
    <property type="entry name" value="CHEY-P PHOSPHATASE CHEX"/>
    <property type="match status" value="1"/>
</dbReference>
<dbReference type="RefSeq" id="WP_146535179.1">
    <property type="nucleotide sequence ID" value="NZ_SJPX01000003.1"/>
</dbReference>
<feature type="domain" description="Chemotaxis phosphatase CheX-like" evidence="2">
    <location>
        <begin position="38"/>
        <end position="120"/>
    </location>
</feature>
<gene>
    <name evidence="3" type="ORF">Poly59_35310</name>
</gene>
<evidence type="ECO:0000256" key="1">
    <source>
        <dbReference type="ARBA" id="ARBA00022500"/>
    </source>
</evidence>
<reference evidence="3 4" key="1">
    <citation type="submission" date="2019-02" db="EMBL/GenBank/DDBJ databases">
        <title>Deep-cultivation of Planctomycetes and their phenomic and genomic characterization uncovers novel biology.</title>
        <authorList>
            <person name="Wiegand S."/>
            <person name="Jogler M."/>
            <person name="Boedeker C."/>
            <person name="Pinto D."/>
            <person name="Vollmers J."/>
            <person name="Rivas-Marin E."/>
            <person name="Kohn T."/>
            <person name="Peeters S.H."/>
            <person name="Heuer A."/>
            <person name="Rast P."/>
            <person name="Oberbeckmann S."/>
            <person name="Bunk B."/>
            <person name="Jeske O."/>
            <person name="Meyerdierks A."/>
            <person name="Storesund J.E."/>
            <person name="Kallscheuer N."/>
            <person name="Luecker S."/>
            <person name="Lage O.M."/>
            <person name="Pohl T."/>
            <person name="Merkel B.J."/>
            <person name="Hornburger P."/>
            <person name="Mueller R.-W."/>
            <person name="Bruemmer F."/>
            <person name="Labrenz M."/>
            <person name="Spormann A.M."/>
            <person name="Op Den Camp H."/>
            <person name="Overmann J."/>
            <person name="Amann R."/>
            <person name="Jetten M.S.M."/>
            <person name="Mascher T."/>
            <person name="Medema M.H."/>
            <person name="Devos D.P."/>
            <person name="Kaster A.-K."/>
            <person name="Ovreas L."/>
            <person name="Rohde M."/>
            <person name="Galperin M.Y."/>
            <person name="Jogler C."/>
        </authorList>
    </citation>
    <scope>NUCLEOTIDE SEQUENCE [LARGE SCALE GENOMIC DNA]</scope>
    <source>
        <strain evidence="3 4">Poly59</strain>
    </source>
</reference>
<sequence>MISTEEILAVSTNVFTTMVGCDVELAADTDELANQSPITGCVQISGEWTGAILVQTSGKLASFVASKMFAMEVDQLDKNDCQDTMAEIANMIGGNIKSLVPGPSALSLPTVTTGKEFDIRIFGTEIENSIPMLCNGEQLRVVICKGVS</sequence>
<dbReference type="PANTHER" id="PTHR39452">
    <property type="entry name" value="CHEY-P PHOSPHATASE CHEX"/>
    <property type="match status" value="1"/>
</dbReference>
<dbReference type="OrthoDB" id="5402373at2"/>
<proteinExistence type="predicted"/>
<dbReference type="Proteomes" id="UP000317977">
    <property type="component" value="Unassembled WGS sequence"/>
</dbReference>
<dbReference type="Pfam" id="PF13690">
    <property type="entry name" value="CheX"/>
    <property type="match status" value="1"/>
</dbReference>
<dbReference type="AlphaFoldDB" id="A0A5C6EU69"/>
<dbReference type="InterPro" id="IPR038756">
    <property type="entry name" value="CheX-like"/>
</dbReference>
<keyword evidence="1" id="KW-0145">Chemotaxis</keyword>
<dbReference type="Gene3D" id="3.40.1550.10">
    <property type="entry name" value="CheC-like"/>
    <property type="match status" value="1"/>
</dbReference>
<evidence type="ECO:0000313" key="3">
    <source>
        <dbReference type="EMBL" id="TWU51934.1"/>
    </source>
</evidence>
<dbReference type="GO" id="GO:0006935">
    <property type="term" value="P:chemotaxis"/>
    <property type="evidence" value="ECO:0007669"/>
    <property type="project" value="UniProtKB-KW"/>
</dbReference>
<accession>A0A5C6EU69</accession>
<dbReference type="InterPro" id="IPR028051">
    <property type="entry name" value="CheX-like_dom"/>
</dbReference>